<sequence>FAGVILPVVITLIVITLSVFSLVALYRMCQKKTPGIWFTFSVGGK</sequence>
<evidence type="ECO:0000256" key="1">
    <source>
        <dbReference type="SAM" id="Phobius"/>
    </source>
</evidence>
<dbReference type="EMBL" id="KL499791">
    <property type="protein sequence ID" value="KFO14157.1"/>
    <property type="molecule type" value="Genomic_DNA"/>
</dbReference>
<organism evidence="2 3">
    <name type="scientific">Balearica regulorum gibbericeps</name>
    <name type="common">East African grey crowned-crane</name>
    <dbReference type="NCBI Taxonomy" id="100784"/>
    <lineage>
        <taxon>Eukaryota</taxon>
        <taxon>Metazoa</taxon>
        <taxon>Chordata</taxon>
        <taxon>Craniata</taxon>
        <taxon>Vertebrata</taxon>
        <taxon>Euteleostomi</taxon>
        <taxon>Archelosauria</taxon>
        <taxon>Archosauria</taxon>
        <taxon>Dinosauria</taxon>
        <taxon>Saurischia</taxon>
        <taxon>Theropoda</taxon>
        <taxon>Coelurosauria</taxon>
        <taxon>Aves</taxon>
        <taxon>Neognathae</taxon>
        <taxon>Neoaves</taxon>
        <taxon>Gruiformes</taxon>
        <taxon>Gruidae</taxon>
        <taxon>Balearica</taxon>
    </lineage>
</organism>
<evidence type="ECO:0000313" key="3">
    <source>
        <dbReference type="Proteomes" id="UP000053309"/>
    </source>
</evidence>
<feature type="non-terminal residue" evidence="2">
    <location>
        <position position="45"/>
    </location>
</feature>
<evidence type="ECO:0000313" key="2">
    <source>
        <dbReference type="EMBL" id="KFO14157.1"/>
    </source>
</evidence>
<dbReference type="PANTHER" id="PTHR15869:SF0">
    <property type="entry name" value="ENDOMUCIN"/>
    <property type="match status" value="1"/>
</dbReference>
<reference evidence="2 3" key="1">
    <citation type="submission" date="2014-04" db="EMBL/GenBank/DDBJ databases">
        <title>Genome evolution of avian class.</title>
        <authorList>
            <person name="Zhang G."/>
            <person name="Li C."/>
        </authorList>
    </citation>
    <scope>NUCLEOTIDE SEQUENCE [LARGE SCALE GENOMIC DNA]</scope>
    <source>
        <strain evidence="2">BGI_N312</strain>
    </source>
</reference>
<dbReference type="Proteomes" id="UP000053309">
    <property type="component" value="Unassembled WGS sequence"/>
</dbReference>
<name>A0A087VNG5_BALRE</name>
<accession>A0A087VNG5</accession>
<feature type="transmembrane region" description="Helical" evidence="1">
    <location>
        <begin position="6"/>
        <end position="26"/>
    </location>
</feature>
<keyword evidence="3" id="KW-1185">Reference proteome</keyword>
<protein>
    <submittedName>
        <fullName evidence="2">Endomucin</fullName>
    </submittedName>
</protein>
<dbReference type="PANTHER" id="PTHR15869">
    <property type="entry name" value="ENDOMUCIN-RELATED"/>
    <property type="match status" value="1"/>
</dbReference>
<dbReference type="Pfam" id="PF07010">
    <property type="entry name" value="Endomucin"/>
    <property type="match status" value="1"/>
</dbReference>
<gene>
    <name evidence="2" type="ORF">N312_11400</name>
</gene>
<feature type="non-terminal residue" evidence="2">
    <location>
        <position position="1"/>
    </location>
</feature>
<keyword evidence="1" id="KW-0472">Membrane</keyword>
<keyword evidence="1" id="KW-1133">Transmembrane helix</keyword>
<dbReference type="AlphaFoldDB" id="A0A087VNG5"/>
<keyword evidence="1" id="KW-0812">Transmembrane</keyword>
<proteinExistence type="predicted"/>
<dbReference type="InterPro" id="IPR010740">
    <property type="entry name" value="Endomucin"/>
</dbReference>